<comment type="function">
    <text evidence="5">Key component of the ribosome quality control system (RQC), a ribosome-associated complex that mediates the extraction of incompletely synthesized nascent chains from stalled ribosomes and their subsequent degradation. RqcH recruits Ala-charged tRNA, and with RqcP directs the elongation of stalled nascent chains on 50S ribosomal subunits, leading to non-templated C-terminal alanine extensions (Ala tail). The Ala tail promotes nascent chain degradation. RqcP is associated with the translocation-like movement of the peptidyl-tRNA from the A-site into the P-site.</text>
</comment>
<comment type="caution">
    <text evidence="7">The sequence shown here is derived from an EMBL/GenBank/DDBJ whole genome shotgun (WGS) entry which is preliminary data.</text>
</comment>
<organism evidence="7 8">
    <name type="scientific">Eupransor demetentiae</name>
    <dbReference type="NCBI Taxonomy" id="3109584"/>
    <lineage>
        <taxon>Bacteria</taxon>
        <taxon>Bacillati</taxon>
        <taxon>Bacillota</taxon>
        <taxon>Bacilli</taxon>
        <taxon>Lactobacillales</taxon>
        <taxon>Lactobacillaceae</taxon>
        <taxon>Eupransor</taxon>
    </lineage>
</organism>
<evidence type="ECO:0000313" key="7">
    <source>
        <dbReference type="EMBL" id="CAK8054595.1"/>
    </source>
</evidence>
<accession>A0ABP0EQL5</accession>
<dbReference type="CDD" id="cd00165">
    <property type="entry name" value="S4"/>
    <property type="match status" value="1"/>
</dbReference>
<dbReference type="EMBL" id="CAWVOH010000002">
    <property type="protein sequence ID" value="CAK8054595.1"/>
    <property type="molecule type" value="Genomic_DNA"/>
</dbReference>
<evidence type="ECO:0000256" key="3">
    <source>
        <dbReference type="ARBA" id="ARBA00022884"/>
    </source>
</evidence>
<dbReference type="HAMAP" id="MF_00871">
    <property type="entry name" value="RqcP"/>
    <property type="match status" value="1"/>
</dbReference>
<gene>
    <name evidence="5" type="primary">rqcP</name>
    <name evidence="7" type="ORF">R54876_GBNLAHCA_01165</name>
</gene>
<evidence type="ECO:0000256" key="2">
    <source>
        <dbReference type="ARBA" id="ARBA00022730"/>
    </source>
</evidence>
<dbReference type="InterPro" id="IPR025490">
    <property type="entry name" value="RqcP"/>
</dbReference>
<comment type="subunit">
    <text evidence="5">Associates with stalled 50S ribosomal subunits. Binds to RqcH, 23S rRNA and the P-site tRNA. Does not require RqcH for association with 50S subunits.</text>
</comment>
<dbReference type="SUPFAM" id="SSF55174">
    <property type="entry name" value="Alpha-L RNA-binding motif"/>
    <property type="match status" value="1"/>
</dbReference>
<reference evidence="7 8" key="1">
    <citation type="submission" date="2024-01" db="EMBL/GenBank/DDBJ databases">
        <authorList>
            <person name="Botero Cardona J."/>
        </authorList>
    </citation>
    <scope>NUCLEOTIDE SEQUENCE [LARGE SCALE GENOMIC DNA]</scope>
    <source>
        <strain evidence="7 8">LMG 33000</strain>
    </source>
</reference>
<proteinExistence type="inferred from homology"/>
<dbReference type="InterPro" id="IPR002942">
    <property type="entry name" value="S4_RNA-bd"/>
</dbReference>
<dbReference type="PROSITE" id="PS50889">
    <property type="entry name" value="S4"/>
    <property type="match status" value="1"/>
</dbReference>
<dbReference type="InterPro" id="IPR036986">
    <property type="entry name" value="S4_RNA-bd_sf"/>
</dbReference>
<evidence type="ECO:0000256" key="4">
    <source>
        <dbReference type="ARBA" id="ARBA00022917"/>
    </source>
</evidence>
<evidence type="ECO:0000256" key="1">
    <source>
        <dbReference type="ARBA" id="ARBA00022555"/>
    </source>
</evidence>
<evidence type="ECO:0000256" key="5">
    <source>
        <dbReference type="HAMAP-Rule" id="MF_00871"/>
    </source>
</evidence>
<keyword evidence="3 5" id="KW-0694">RNA-binding</keyword>
<comment type="similarity">
    <text evidence="5">Belongs to the RqcP family.</text>
</comment>
<keyword evidence="4 5" id="KW-0648">Protein biosynthesis</keyword>
<sequence>MRLDKFLKISRLVRRRTIAKEIADQGRIEINNKVAKSSANVGTGDLITIHFGNKTITVKVLKLAELVKKDEAGEMYELVKEEYERDFR</sequence>
<feature type="domain" description="RNA-binding S4" evidence="6">
    <location>
        <begin position="1"/>
        <end position="62"/>
    </location>
</feature>
<evidence type="ECO:0000313" key="8">
    <source>
        <dbReference type="Proteomes" id="UP001314241"/>
    </source>
</evidence>
<evidence type="ECO:0000259" key="6">
    <source>
        <dbReference type="SMART" id="SM00363"/>
    </source>
</evidence>
<keyword evidence="1 5" id="KW-0820">tRNA-binding</keyword>
<name>A0ABP0EQL5_9LACO</name>
<dbReference type="Pfam" id="PF01479">
    <property type="entry name" value="S4"/>
    <property type="match status" value="1"/>
</dbReference>
<dbReference type="SMART" id="SM00363">
    <property type="entry name" value="S4"/>
    <property type="match status" value="1"/>
</dbReference>
<dbReference type="Proteomes" id="UP001314241">
    <property type="component" value="Unassembled WGS sequence"/>
</dbReference>
<dbReference type="RefSeq" id="WP_349642139.1">
    <property type="nucleotide sequence ID" value="NZ_CAWVOH010000002.1"/>
</dbReference>
<dbReference type="Gene3D" id="3.10.290.10">
    <property type="entry name" value="RNA-binding S4 domain"/>
    <property type="match status" value="1"/>
</dbReference>
<dbReference type="PIRSF" id="PIRSF038881">
    <property type="entry name" value="RNAbp_HP1423"/>
    <property type="match status" value="1"/>
</dbReference>
<protein>
    <recommendedName>
        <fullName evidence="5">RQC P-site tRNA stabilizing factor</fullName>
        <shortName evidence="5">RqcP</shortName>
    </recommendedName>
    <alternativeName>
        <fullName evidence="5">Ribosome-associated protein quality control protein P</fullName>
    </alternativeName>
</protein>
<keyword evidence="2 5" id="KW-0699">rRNA-binding</keyword>
<keyword evidence="8" id="KW-1185">Reference proteome</keyword>